<organism evidence="1 2">
    <name type="scientific">Caerostris extrusa</name>
    <name type="common">Bark spider</name>
    <name type="synonym">Caerostris bankana</name>
    <dbReference type="NCBI Taxonomy" id="172846"/>
    <lineage>
        <taxon>Eukaryota</taxon>
        <taxon>Metazoa</taxon>
        <taxon>Ecdysozoa</taxon>
        <taxon>Arthropoda</taxon>
        <taxon>Chelicerata</taxon>
        <taxon>Arachnida</taxon>
        <taxon>Araneae</taxon>
        <taxon>Araneomorphae</taxon>
        <taxon>Entelegynae</taxon>
        <taxon>Araneoidea</taxon>
        <taxon>Araneidae</taxon>
        <taxon>Caerostris</taxon>
    </lineage>
</organism>
<keyword evidence="2" id="KW-1185">Reference proteome</keyword>
<accession>A0AAV4TKQ7</accession>
<name>A0AAV4TKQ7_CAEEX</name>
<gene>
    <name evidence="1" type="ORF">CEXT_267901</name>
</gene>
<sequence>MQDTRDTHQPQEKQTCSKKYCTMVEKNDVVTLPENNNSCYFSQRQVPKLMEARIKGRLNEVITGGWESLLMGMGFQTEGVPPKFTTLFYLPFRWGEI</sequence>
<dbReference type="EMBL" id="BPLR01011469">
    <property type="protein sequence ID" value="GIY46705.1"/>
    <property type="molecule type" value="Genomic_DNA"/>
</dbReference>
<comment type="caution">
    <text evidence="1">The sequence shown here is derived from an EMBL/GenBank/DDBJ whole genome shotgun (WGS) entry which is preliminary data.</text>
</comment>
<evidence type="ECO:0000313" key="2">
    <source>
        <dbReference type="Proteomes" id="UP001054945"/>
    </source>
</evidence>
<reference evidence="1 2" key="1">
    <citation type="submission" date="2021-06" db="EMBL/GenBank/DDBJ databases">
        <title>Caerostris extrusa draft genome.</title>
        <authorList>
            <person name="Kono N."/>
            <person name="Arakawa K."/>
        </authorList>
    </citation>
    <scope>NUCLEOTIDE SEQUENCE [LARGE SCALE GENOMIC DNA]</scope>
</reference>
<dbReference type="Proteomes" id="UP001054945">
    <property type="component" value="Unassembled WGS sequence"/>
</dbReference>
<protein>
    <submittedName>
        <fullName evidence="1">Uncharacterized protein</fullName>
    </submittedName>
</protein>
<proteinExistence type="predicted"/>
<dbReference type="AlphaFoldDB" id="A0AAV4TKQ7"/>
<evidence type="ECO:0000313" key="1">
    <source>
        <dbReference type="EMBL" id="GIY46705.1"/>
    </source>
</evidence>